<reference evidence="2" key="1">
    <citation type="journal article" date="2011" name="PLoS Biol.">
        <title>Gene gain and loss during evolution of obligate parasitism in the white rust pathogen of Arabidopsis thaliana.</title>
        <authorList>
            <person name="Kemen E."/>
            <person name="Gardiner A."/>
            <person name="Schultz-Larsen T."/>
            <person name="Kemen A.C."/>
            <person name="Balmuth A.L."/>
            <person name="Robert-Seilaniantz A."/>
            <person name="Bailey K."/>
            <person name="Holub E."/>
            <person name="Studholme D.J."/>
            <person name="Maclean D."/>
            <person name="Jones J.D."/>
        </authorList>
    </citation>
    <scope>NUCLEOTIDE SEQUENCE</scope>
</reference>
<gene>
    <name evidence="2" type="primary">AlNc14C2G322</name>
    <name evidence="2" type="ORF">ALNC14_003570</name>
</gene>
<feature type="transmembrane region" description="Helical" evidence="1">
    <location>
        <begin position="95"/>
        <end position="116"/>
    </location>
</feature>
<sequence length="457" mass="51840">MPRNSFKTEHNSASHSLYPASNWIDTSHSVTNGSGNTAVTAPLTTKPQSLKQKKTTIWEEHYPLIQPPNQYHHHRYGYFFHGLFTSDVTCAYRDAVIAFLVMLFSMTIISITGLVFCKEWGIPAQSVHVSLCRLVWLSSPYCASLALRHIAKQRLQACHTPPNWNIPPFRHLFRCYPAHAMLRLSLLSFTIPVLCEVAAFSFTAATRMVNPFNRVFVHKLELIFSFNNVDALDSGLVFYILYICLLGIWWDPLPPSRYDFGLSMGYQSIGCSWLLLAFVEEIGWSGSLFPALEIIFSHSSVLASAITGIVWASWHWPMIIVEAMQVVPAGSGYMVTETRDFHLIYVISSFTLLLVGSRIIMCWIQGYSCCIIWSSVIYHATHKLFIVSVFGQLTAAIQEKLAVFTFFSSEASLSLLVTVWFSTCILSQLFKWTSLMPSIRRLRRRTCSHLAVARDYT</sequence>
<feature type="transmembrane region" description="Helical" evidence="1">
    <location>
        <begin position="186"/>
        <end position="210"/>
    </location>
</feature>
<keyword evidence="1" id="KW-1133">Transmembrane helix</keyword>
<feature type="transmembrane region" description="Helical" evidence="1">
    <location>
        <begin position="343"/>
        <end position="364"/>
    </location>
</feature>
<dbReference type="HOGENOM" id="CLU_046070_0_0_1"/>
<accession>F0VZI4</accession>
<feature type="transmembrane region" description="Helical" evidence="1">
    <location>
        <begin position="413"/>
        <end position="435"/>
    </location>
</feature>
<feature type="transmembrane region" description="Helical" evidence="1">
    <location>
        <begin position="291"/>
        <end position="314"/>
    </location>
</feature>
<keyword evidence="1" id="KW-0472">Membrane</keyword>
<feature type="transmembrane region" description="Helical" evidence="1">
    <location>
        <begin position="384"/>
        <end position="407"/>
    </location>
</feature>
<reference evidence="2" key="2">
    <citation type="submission" date="2011-02" db="EMBL/GenBank/DDBJ databases">
        <authorList>
            <person name="MacLean D."/>
        </authorList>
    </citation>
    <scope>NUCLEOTIDE SEQUENCE</scope>
</reference>
<evidence type="ECO:0000313" key="2">
    <source>
        <dbReference type="EMBL" id="CCA14214.1"/>
    </source>
</evidence>
<proteinExistence type="predicted"/>
<protein>
    <submittedName>
        <fullName evidence="2">Transmembrane protein putative</fullName>
    </submittedName>
</protein>
<evidence type="ECO:0000256" key="1">
    <source>
        <dbReference type="SAM" id="Phobius"/>
    </source>
</evidence>
<name>F0VZI4_9STRA</name>
<dbReference type="EMBL" id="FR824047">
    <property type="protein sequence ID" value="CCA14214.1"/>
    <property type="molecule type" value="Genomic_DNA"/>
</dbReference>
<keyword evidence="1 2" id="KW-0812">Transmembrane</keyword>
<dbReference type="AlphaFoldDB" id="F0VZI4"/>
<organism evidence="2">
    <name type="scientific">Albugo laibachii Nc14</name>
    <dbReference type="NCBI Taxonomy" id="890382"/>
    <lineage>
        <taxon>Eukaryota</taxon>
        <taxon>Sar</taxon>
        <taxon>Stramenopiles</taxon>
        <taxon>Oomycota</taxon>
        <taxon>Peronosporomycetes</taxon>
        <taxon>Albuginales</taxon>
        <taxon>Albuginaceae</taxon>
        <taxon>Albugo</taxon>
    </lineage>
</organism>
<feature type="transmembrane region" description="Helical" evidence="1">
    <location>
        <begin position="231"/>
        <end position="250"/>
    </location>
</feature>